<evidence type="ECO:0000313" key="2">
    <source>
        <dbReference type="Proteomes" id="UP000019241"/>
    </source>
</evidence>
<dbReference type="PATRIC" id="fig|1265822.4.peg.782"/>
<proteinExistence type="predicted"/>
<organism evidence="1 2">
    <name type="scientific">Listeria fleischmannii FSL S10-1203</name>
    <dbReference type="NCBI Taxonomy" id="1265822"/>
    <lineage>
        <taxon>Bacteria</taxon>
        <taxon>Bacillati</taxon>
        <taxon>Bacillota</taxon>
        <taxon>Bacilli</taxon>
        <taxon>Bacillales</taxon>
        <taxon>Listeriaceae</taxon>
        <taxon>Listeria</taxon>
    </lineage>
</organism>
<sequence length="53" mass="6535">MEQETKELIIYLLLHENMDFAVVAKRFRLSEDELRKQIVKINHLLQQEKNFYK</sequence>
<name>W7DHQ6_9LIST</name>
<protein>
    <submittedName>
        <fullName evidence="1">Uncharacterized protein</fullName>
    </submittedName>
</protein>
<dbReference type="EMBL" id="AODM01000012">
    <property type="protein sequence ID" value="EUJ61556.1"/>
    <property type="molecule type" value="Genomic_DNA"/>
</dbReference>
<gene>
    <name evidence="1" type="ORF">MCOL2_03816</name>
</gene>
<dbReference type="AlphaFoldDB" id="W7DHQ6"/>
<comment type="caution">
    <text evidence="1">The sequence shown here is derived from an EMBL/GenBank/DDBJ whole genome shotgun (WGS) entry which is preliminary data.</text>
</comment>
<reference evidence="1 2" key="1">
    <citation type="submission" date="2012-12" db="EMBL/GenBank/DDBJ databases">
        <title>Novel taxa of Listeriaceae from agricultural environments in the United States.</title>
        <authorList>
            <person name="den Bakker H.C."/>
            <person name="Allred A."/>
            <person name="Warchocki S."/>
            <person name="Wright E.M."/>
            <person name="Burrell A."/>
            <person name="Nightingale K.K."/>
            <person name="Kephart D."/>
            <person name="Wiedmann M."/>
        </authorList>
    </citation>
    <scope>NUCLEOTIDE SEQUENCE [LARGE SCALE GENOMIC DNA]</scope>
    <source>
        <strain evidence="1 2">FSL S10-1203</strain>
    </source>
</reference>
<accession>W7DHQ6</accession>
<evidence type="ECO:0000313" key="1">
    <source>
        <dbReference type="EMBL" id="EUJ61556.1"/>
    </source>
</evidence>
<dbReference type="Proteomes" id="UP000019241">
    <property type="component" value="Unassembled WGS sequence"/>
</dbReference>